<dbReference type="PANTHER" id="PTHR11142:SF5">
    <property type="entry name" value="TRNA PSEUDOURIDINE(38_39) SYNTHASE"/>
    <property type="match status" value="1"/>
</dbReference>
<dbReference type="EMBL" id="MU251626">
    <property type="protein sequence ID" value="KAG9231070.1"/>
    <property type="molecule type" value="Genomic_DNA"/>
</dbReference>
<dbReference type="InterPro" id="IPR020097">
    <property type="entry name" value="PsdUridine_synth_TruA_a/b_dom"/>
</dbReference>
<evidence type="ECO:0000256" key="2">
    <source>
        <dbReference type="ARBA" id="ARBA00022694"/>
    </source>
</evidence>
<dbReference type="GO" id="GO:0009982">
    <property type="term" value="F:pseudouridine synthase activity"/>
    <property type="evidence" value="ECO:0007669"/>
    <property type="project" value="InterPro"/>
</dbReference>
<dbReference type="InterPro" id="IPR001406">
    <property type="entry name" value="PsdUridine_synth_TruA"/>
</dbReference>
<feature type="compositionally biased region" description="Low complexity" evidence="4">
    <location>
        <begin position="250"/>
        <end position="262"/>
    </location>
</feature>
<dbReference type="Pfam" id="PF01416">
    <property type="entry name" value="PseudoU_synth_1"/>
    <property type="match status" value="1"/>
</dbReference>
<dbReference type="AlphaFoldDB" id="A0A9P7YC90"/>
<evidence type="ECO:0000259" key="5">
    <source>
        <dbReference type="Pfam" id="PF01416"/>
    </source>
</evidence>
<feature type="region of interest" description="Disordered" evidence="4">
    <location>
        <begin position="242"/>
        <end position="264"/>
    </location>
</feature>
<reference evidence="6" key="1">
    <citation type="journal article" date="2021" name="IMA Fungus">
        <title>Genomic characterization of three marine fungi, including Emericellopsis atlantica sp. nov. with signatures of a generalist lifestyle and marine biomass degradation.</title>
        <authorList>
            <person name="Hagestad O.C."/>
            <person name="Hou L."/>
            <person name="Andersen J.H."/>
            <person name="Hansen E.H."/>
            <person name="Altermark B."/>
            <person name="Li C."/>
            <person name="Kuhnert E."/>
            <person name="Cox R.J."/>
            <person name="Crous P.W."/>
            <person name="Spatafora J.W."/>
            <person name="Lail K."/>
            <person name="Amirebrahimi M."/>
            <person name="Lipzen A."/>
            <person name="Pangilinan J."/>
            <person name="Andreopoulos W."/>
            <person name="Hayes R.D."/>
            <person name="Ng V."/>
            <person name="Grigoriev I.V."/>
            <person name="Jackson S.A."/>
            <person name="Sutton T.D.S."/>
            <person name="Dobson A.D.W."/>
            <person name="Rama T."/>
        </authorList>
    </citation>
    <scope>NUCLEOTIDE SEQUENCE</scope>
    <source>
        <strain evidence="6">TRa018bII</strain>
    </source>
</reference>
<dbReference type="GO" id="GO:0005737">
    <property type="term" value="C:cytoplasm"/>
    <property type="evidence" value="ECO:0007669"/>
    <property type="project" value="TreeGrafter"/>
</dbReference>
<evidence type="ECO:0000256" key="3">
    <source>
        <dbReference type="ARBA" id="ARBA00023235"/>
    </source>
</evidence>
<evidence type="ECO:0000256" key="4">
    <source>
        <dbReference type="SAM" id="MobiDB-lite"/>
    </source>
</evidence>
<name>A0A9P7YC90_9HELO</name>
<dbReference type="GO" id="GO:1990481">
    <property type="term" value="P:mRNA pseudouridine synthesis"/>
    <property type="evidence" value="ECO:0007669"/>
    <property type="project" value="TreeGrafter"/>
</dbReference>
<dbReference type="InterPro" id="IPR020103">
    <property type="entry name" value="PsdUridine_synth_cat_dom_sf"/>
</dbReference>
<dbReference type="PANTHER" id="PTHR11142">
    <property type="entry name" value="PSEUDOURIDYLATE SYNTHASE"/>
    <property type="match status" value="1"/>
</dbReference>
<evidence type="ECO:0000256" key="1">
    <source>
        <dbReference type="ARBA" id="ARBA00009375"/>
    </source>
</evidence>
<dbReference type="GO" id="GO:0003723">
    <property type="term" value="F:RNA binding"/>
    <property type="evidence" value="ECO:0007669"/>
    <property type="project" value="InterPro"/>
</dbReference>
<organism evidence="6 7">
    <name type="scientific">Amylocarpus encephaloides</name>
    <dbReference type="NCBI Taxonomy" id="45428"/>
    <lineage>
        <taxon>Eukaryota</taxon>
        <taxon>Fungi</taxon>
        <taxon>Dikarya</taxon>
        <taxon>Ascomycota</taxon>
        <taxon>Pezizomycotina</taxon>
        <taxon>Leotiomycetes</taxon>
        <taxon>Helotiales</taxon>
        <taxon>Helotiales incertae sedis</taxon>
        <taxon>Amylocarpus</taxon>
    </lineage>
</organism>
<gene>
    <name evidence="6" type="ORF">BJ875DRAFT_132897</name>
</gene>
<dbReference type="InterPro" id="IPR020094">
    <property type="entry name" value="TruA/RsuA/RluB/E/F_N"/>
</dbReference>
<dbReference type="GO" id="GO:0031119">
    <property type="term" value="P:tRNA pseudouridine synthesis"/>
    <property type="evidence" value="ECO:0007669"/>
    <property type="project" value="TreeGrafter"/>
</dbReference>
<comment type="similarity">
    <text evidence="1">Belongs to the tRNA pseudouridine synthase TruA family.</text>
</comment>
<dbReference type="GO" id="GO:0005634">
    <property type="term" value="C:nucleus"/>
    <property type="evidence" value="ECO:0007669"/>
    <property type="project" value="TreeGrafter"/>
</dbReference>
<dbReference type="Gene3D" id="3.30.70.580">
    <property type="entry name" value="Pseudouridine synthase I, catalytic domain, N-terminal subdomain"/>
    <property type="match status" value="1"/>
</dbReference>
<evidence type="ECO:0000313" key="6">
    <source>
        <dbReference type="EMBL" id="KAG9231070.1"/>
    </source>
</evidence>
<evidence type="ECO:0000313" key="7">
    <source>
        <dbReference type="Proteomes" id="UP000824998"/>
    </source>
</evidence>
<dbReference type="Proteomes" id="UP000824998">
    <property type="component" value="Unassembled WGS sequence"/>
</dbReference>
<keyword evidence="2" id="KW-0819">tRNA processing</keyword>
<feature type="region of interest" description="Disordered" evidence="4">
    <location>
        <begin position="206"/>
        <end position="225"/>
    </location>
</feature>
<proteinExistence type="inferred from homology"/>
<comment type="caution">
    <text evidence="6">The sequence shown here is derived from an EMBL/GenBank/DDBJ whole genome shotgun (WGS) entry which is preliminary data.</text>
</comment>
<keyword evidence="3" id="KW-0413">Isomerase</keyword>
<dbReference type="OrthoDB" id="25767at2759"/>
<feature type="domain" description="Pseudouridine synthase I TruA alpha/beta" evidence="5">
    <location>
        <begin position="362"/>
        <end position="492"/>
    </location>
</feature>
<dbReference type="SUPFAM" id="SSF55120">
    <property type="entry name" value="Pseudouridine synthase"/>
    <property type="match status" value="1"/>
</dbReference>
<feature type="compositionally biased region" description="Polar residues" evidence="4">
    <location>
        <begin position="552"/>
        <end position="569"/>
    </location>
</feature>
<dbReference type="InterPro" id="IPR020095">
    <property type="entry name" value="PsdUridine_synth_TruA_C"/>
</dbReference>
<sequence>MKLSPSPLYRVGKDEWTKIQNTRFHVTTGAHWRKPKQSINERGAKERFLKSKDEMAEKVDYSAWSNERLIARVSQLESELKSKNESLVIQQAPEKKSWKKPRTERVFDPSKYNTRHVAFKLAYLGKKYNGFEHHTGHGKPLPTIEEELWKALNKARLIFPKGTHPLQPGEVNWEGTDYSKCGRTDKGVSAFGQVISLRVRSNRPLAKRKEVPTSTNEADNDGLDMTGDVDMFNTLPRKNGIELGSPALAPSRQSPNRQRPSSLLIDDPDFAESLDFDPVADDLPYCSLLNRLLPPEIRILAWSPYPPVDFSARFSCRERRYKYFFTNPCFSPMPHNLDPECDGSSNKKMKDGYLDLEAMREAAKLFEGTHDFRNFCKVDPAKQITNFERRMFYTEIKEEDDGNPSLRWTSSGDFLGPGRAQTPYKTLSFNLHGSAFLWHQVRCMVAVLFLVGQGLEPPSIVSELLDVENNPCRPIYEMADDAPLVLWDCIFPKEGDADRKDAMHWVYVGDEAQKGDDKYGPSGLMDTVWGLWREKKIDEALAGTLLGLVQSQGSNPGEMTSKKNPSRSQRVFGGDNGPRLQGNYLPVMQKVRQDPVEVQNERYAQRKGFESSAEMKILGFRRMNIPVAQEAPETDVAAQATVSS</sequence>
<dbReference type="Gene3D" id="3.30.70.660">
    <property type="entry name" value="Pseudouridine synthase I, catalytic domain, C-terminal subdomain"/>
    <property type="match status" value="1"/>
</dbReference>
<protein>
    <submittedName>
        <fullName evidence="6">Pseudouridine synthase</fullName>
    </submittedName>
</protein>
<accession>A0A9P7YC90</accession>
<dbReference type="HAMAP" id="MF_00171">
    <property type="entry name" value="TruA"/>
    <property type="match status" value="1"/>
</dbReference>
<keyword evidence="7" id="KW-1185">Reference proteome</keyword>
<feature type="region of interest" description="Disordered" evidence="4">
    <location>
        <begin position="552"/>
        <end position="578"/>
    </location>
</feature>